<organism evidence="4 5">
    <name type="scientific">Pseudidiomarina aestuarii</name>
    <dbReference type="NCBI Taxonomy" id="624146"/>
    <lineage>
        <taxon>Bacteria</taxon>
        <taxon>Pseudomonadati</taxon>
        <taxon>Pseudomonadota</taxon>
        <taxon>Gammaproteobacteria</taxon>
        <taxon>Alteromonadales</taxon>
        <taxon>Idiomarinaceae</taxon>
        <taxon>Pseudidiomarina</taxon>
    </lineage>
</organism>
<dbReference type="AlphaFoldDB" id="A0A7Z6ZVN5"/>
<evidence type="ECO:0000259" key="3">
    <source>
        <dbReference type="Pfam" id="PF02120"/>
    </source>
</evidence>
<feature type="coiled-coil region" evidence="1">
    <location>
        <begin position="223"/>
        <end position="250"/>
    </location>
</feature>
<sequence>MSSITPLLDTLVHQVMKQRTEVVLMPRQMLPVQAAVPTGTATEFSATGQQLARFLTLVQHHQHQPSSGSARAQQPQGPLFPGSENLDAPRLSSQLRQSMEKSGLFYERAVQQWQQGKLPMPQLMRQPQMQQPAAQNQPLLQQQLELVQHGVLRWDVEPWPQALLQLAVQVDPHPLVKRWREQNETSAEVETPTWSTQLKITLPQLGEVRASIRWQPQHLQLKLQVADEHVSALRTELESLEQRLKTLGLQLEPIVVAGSTQRSGDEHE</sequence>
<dbReference type="Proteomes" id="UP000287766">
    <property type="component" value="Unassembled WGS sequence"/>
</dbReference>
<name>A0A7Z6ZVN5_9GAMM</name>
<feature type="compositionally biased region" description="Polar residues" evidence="2">
    <location>
        <begin position="64"/>
        <end position="76"/>
    </location>
</feature>
<dbReference type="EMBL" id="PIPR01000001">
    <property type="protein sequence ID" value="RUO42137.1"/>
    <property type="molecule type" value="Genomic_DNA"/>
</dbReference>
<evidence type="ECO:0000256" key="2">
    <source>
        <dbReference type="SAM" id="MobiDB-lite"/>
    </source>
</evidence>
<reference evidence="5" key="1">
    <citation type="journal article" date="2018" name="Front. Microbiol.">
        <title>Genome-Based Analysis Reveals the Taxonomy and Diversity of the Family Idiomarinaceae.</title>
        <authorList>
            <person name="Liu Y."/>
            <person name="Lai Q."/>
            <person name="Shao Z."/>
        </authorList>
    </citation>
    <scope>NUCLEOTIDE SEQUENCE [LARGE SCALE GENOMIC DNA]</scope>
    <source>
        <strain evidence="5">KYW314</strain>
    </source>
</reference>
<comment type="caution">
    <text evidence="4">The sequence shown here is derived from an EMBL/GenBank/DDBJ whole genome shotgun (WGS) entry which is preliminary data.</text>
</comment>
<gene>
    <name evidence="4" type="ORF">CWE22_08315</name>
</gene>
<dbReference type="Pfam" id="PF02120">
    <property type="entry name" value="Flg_hook"/>
    <property type="match status" value="1"/>
</dbReference>
<feature type="domain" description="Flagellar hook-length control protein-like C-terminal" evidence="3">
    <location>
        <begin position="187"/>
        <end position="261"/>
    </location>
</feature>
<proteinExistence type="predicted"/>
<evidence type="ECO:0000256" key="1">
    <source>
        <dbReference type="SAM" id="Coils"/>
    </source>
</evidence>
<feature type="region of interest" description="Disordered" evidence="2">
    <location>
        <begin position="59"/>
        <end position="88"/>
    </location>
</feature>
<dbReference type="InterPro" id="IPR021136">
    <property type="entry name" value="Flagellar_hook_control-like_C"/>
</dbReference>
<protein>
    <recommendedName>
        <fullName evidence="3">Flagellar hook-length control protein-like C-terminal domain-containing protein</fullName>
    </recommendedName>
</protein>
<accession>A0A7Z6ZVN5</accession>
<evidence type="ECO:0000313" key="5">
    <source>
        <dbReference type="Proteomes" id="UP000287766"/>
    </source>
</evidence>
<keyword evidence="5" id="KW-1185">Reference proteome</keyword>
<evidence type="ECO:0000313" key="4">
    <source>
        <dbReference type="EMBL" id="RUO42137.1"/>
    </source>
</evidence>
<keyword evidence="1" id="KW-0175">Coiled coil</keyword>